<keyword evidence="4" id="KW-1003">Cell membrane</keyword>
<evidence type="ECO:0000256" key="3">
    <source>
        <dbReference type="ARBA" id="ARBA00007931"/>
    </source>
</evidence>
<keyword evidence="9" id="KW-0862">Zinc</keyword>
<evidence type="ECO:0000256" key="10">
    <source>
        <dbReference type="ARBA" id="ARBA00022989"/>
    </source>
</evidence>
<dbReference type="GO" id="GO:0005886">
    <property type="term" value="C:plasma membrane"/>
    <property type="evidence" value="ECO:0007669"/>
    <property type="project" value="UniProtKB-SubCell"/>
</dbReference>
<evidence type="ECO:0000256" key="11">
    <source>
        <dbReference type="ARBA" id="ARBA00023049"/>
    </source>
</evidence>
<evidence type="ECO:0000256" key="9">
    <source>
        <dbReference type="ARBA" id="ARBA00022833"/>
    </source>
</evidence>
<dbReference type="InterPro" id="IPR008915">
    <property type="entry name" value="Peptidase_M50"/>
</dbReference>
<organism evidence="15 16">
    <name type="scientific">Paenibacillus albus</name>
    <dbReference type="NCBI Taxonomy" id="2495582"/>
    <lineage>
        <taxon>Bacteria</taxon>
        <taxon>Bacillati</taxon>
        <taxon>Bacillota</taxon>
        <taxon>Bacilli</taxon>
        <taxon>Bacillales</taxon>
        <taxon>Paenibacillaceae</taxon>
        <taxon>Paenibacillus</taxon>
    </lineage>
</organism>
<keyword evidence="11" id="KW-0482">Metalloprotease</keyword>
<dbReference type="GO" id="GO:0046872">
    <property type="term" value="F:metal ion binding"/>
    <property type="evidence" value="ECO:0007669"/>
    <property type="project" value="UniProtKB-KW"/>
</dbReference>
<sequence length="227" mass="25795">MIAFTAHEFAHAYFAYKFGDRTAYDAGRVTLNPRAHLDVLGTFLILTAGFGWAKPVPVNRGRFKRPRLMGIIVSAAGPISNLLLTAIGVLAIYVVYESGLMDAASVGVRRAIVHFLYYLIQLNVVLFILNLIPVPPLDGYRILQDIVPTDLRIRMDQNAHWGIFIFLLLAFIPPLRAATLDPLFSYSNDILRWFNLFFNQFFESNSWFRFLTDFYQVSPTDLGLENV</sequence>
<comment type="cofactor">
    <cofactor evidence="1">
        <name>Zn(2+)</name>
        <dbReference type="ChEBI" id="CHEBI:29105"/>
    </cofactor>
</comment>
<comment type="similarity">
    <text evidence="3">Belongs to the peptidase M50B family.</text>
</comment>
<evidence type="ECO:0000256" key="6">
    <source>
        <dbReference type="ARBA" id="ARBA00022692"/>
    </source>
</evidence>
<dbReference type="Pfam" id="PF02163">
    <property type="entry name" value="Peptidase_M50"/>
    <property type="match status" value="1"/>
</dbReference>
<dbReference type="GO" id="GO:0006508">
    <property type="term" value="P:proteolysis"/>
    <property type="evidence" value="ECO:0007669"/>
    <property type="project" value="UniProtKB-KW"/>
</dbReference>
<dbReference type="InterPro" id="IPR052348">
    <property type="entry name" value="Metallopeptidase_M50B"/>
</dbReference>
<proteinExistence type="inferred from homology"/>
<evidence type="ECO:0000256" key="7">
    <source>
        <dbReference type="ARBA" id="ARBA00022723"/>
    </source>
</evidence>
<comment type="subcellular location">
    <subcellularLocation>
        <location evidence="2">Cell membrane</location>
        <topology evidence="2">Multi-pass membrane protein</topology>
    </subcellularLocation>
</comment>
<accession>A0A3S9AD57</accession>
<dbReference type="KEGG" id="palb:EJC50_12830"/>
<evidence type="ECO:0000313" key="15">
    <source>
        <dbReference type="EMBL" id="AZN43683.1"/>
    </source>
</evidence>
<dbReference type="Proteomes" id="UP000272528">
    <property type="component" value="Chromosome"/>
</dbReference>
<dbReference type="PANTHER" id="PTHR35864">
    <property type="entry name" value="ZINC METALLOPROTEASE MJ0611-RELATED"/>
    <property type="match status" value="1"/>
</dbReference>
<dbReference type="EMBL" id="CP034437">
    <property type="protein sequence ID" value="AZN43683.1"/>
    <property type="molecule type" value="Genomic_DNA"/>
</dbReference>
<dbReference type="CDD" id="cd06158">
    <property type="entry name" value="S2P-M50_like_1"/>
    <property type="match status" value="1"/>
</dbReference>
<feature type="transmembrane region" description="Helical" evidence="13">
    <location>
        <begin position="115"/>
        <end position="137"/>
    </location>
</feature>
<keyword evidence="6 13" id="KW-0812">Transmembrane</keyword>
<evidence type="ECO:0000256" key="1">
    <source>
        <dbReference type="ARBA" id="ARBA00001947"/>
    </source>
</evidence>
<feature type="transmembrane region" description="Helical" evidence="13">
    <location>
        <begin position="158"/>
        <end position="175"/>
    </location>
</feature>
<dbReference type="AlphaFoldDB" id="A0A3S9AD57"/>
<keyword evidence="7" id="KW-0479">Metal-binding</keyword>
<evidence type="ECO:0000256" key="4">
    <source>
        <dbReference type="ARBA" id="ARBA00022475"/>
    </source>
</evidence>
<keyword evidence="16" id="KW-1185">Reference proteome</keyword>
<dbReference type="PANTHER" id="PTHR35864:SF1">
    <property type="entry name" value="ZINC METALLOPROTEASE YWHC-RELATED"/>
    <property type="match status" value="1"/>
</dbReference>
<name>A0A3S9AD57_9BACL</name>
<evidence type="ECO:0000256" key="12">
    <source>
        <dbReference type="ARBA" id="ARBA00023136"/>
    </source>
</evidence>
<dbReference type="OrthoDB" id="9800627at2"/>
<evidence type="ECO:0000256" key="5">
    <source>
        <dbReference type="ARBA" id="ARBA00022670"/>
    </source>
</evidence>
<keyword evidence="8" id="KW-0378">Hydrolase</keyword>
<dbReference type="GO" id="GO:0008237">
    <property type="term" value="F:metallopeptidase activity"/>
    <property type="evidence" value="ECO:0007669"/>
    <property type="project" value="UniProtKB-KW"/>
</dbReference>
<keyword evidence="12 13" id="KW-0472">Membrane</keyword>
<evidence type="ECO:0000256" key="13">
    <source>
        <dbReference type="SAM" id="Phobius"/>
    </source>
</evidence>
<reference evidence="16" key="1">
    <citation type="submission" date="2018-12" db="EMBL/GenBank/DDBJ databases">
        <title>Genome sequence of Peanibacillus sp.</title>
        <authorList>
            <person name="Subramani G."/>
            <person name="Srinivasan S."/>
            <person name="Kim M.K."/>
        </authorList>
    </citation>
    <scope>NUCLEOTIDE SEQUENCE [LARGE SCALE GENOMIC DNA]</scope>
    <source>
        <strain evidence="16">18JY67-1</strain>
    </source>
</reference>
<feature type="transmembrane region" description="Helical" evidence="13">
    <location>
        <begin position="68"/>
        <end position="95"/>
    </location>
</feature>
<keyword evidence="5 15" id="KW-0645">Protease</keyword>
<protein>
    <submittedName>
        <fullName evidence="15">Site-2 protease family protein</fullName>
    </submittedName>
</protein>
<gene>
    <name evidence="15" type="ORF">EJC50_12830</name>
</gene>
<dbReference type="RefSeq" id="WP_126020415.1">
    <property type="nucleotide sequence ID" value="NZ_CP034437.1"/>
</dbReference>
<feature type="domain" description="Peptidase M50" evidence="14">
    <location>
        <begin position="2"/>
        <end position="157"/>
    </location>
</feature>
<evidence type="ECO:0000256" key="8">
    <source>
        <dbReference type="ARBA" id="ARBA00022801"/>
    </source>
</evidence>
<keyword evidence="10 13" id="KW-1133">Transmembrane helix</keyword>
<evidence type="ECO:0000256" key="2">
    <source>
        <dbReference type="ARBA" id="ARBA00004651"/>
    </source>
</evidence>
<evidence type="ECO:0000259" key="14">
    <source>
        <dbReference type="Pfam" id="PF02163"/>
    </source>
</evidence>
<dbReference type="InterPro" id="IPR044537">
    <property type="entry name" value="Rip2-like"/>
</dbReference>
<evidence type="ECO:0000313" key="16">
    <source>
        <dbReference type="Proteomes" id="UP000272528"/>
    </source>
</evidence>